<accession>W6U1C8</accession>
<proteinExistence type="predicted"/>
<reference evidence="1 2" key="1">
    <citation type="journal article" date="2013" name="Nat. Genet.">
        <title>The genome of the hydatid tapeworm Echinococcus granulosus.</title>
        <authorList>
            <person name="Zheng H."/>
            <person name="Zhang W."/>
            <person name="Zhang L."/>
            <person name="Zhang Z."/>
            <person name="Li J."/>
            <person name="Lu G."/>
            <person name="Zhu Y."/>
            <person name="Wang Y."/>
            <person name="Huang Y."/>
            <person name="Liu J."/>
            <person name="Kang H."/>
            <person name="Chen J."/>
            <person name="Wang L."/>
            <person name="Chen A."/>
            <person name="Yu S."/>
            <person name="Gao Z."/>
            <person name="Jin L."/>
            <person name="Gu W."/>
            <person name="Wang Z."/>
            <person name="Zhao L."/>
            <person name="Shi B."/>
            <person name="Wen H."/>
            <person name="Lin R."/>
            <person name="Jones M.K."/>
            <person name="Brejova B."/>
            <person name="Vinar T."/>
            <person name="Zhao G."/>
            <person name="McManus D.P."/>
            <person name="Chen Z."/>
            <person name="Zhou Y."/>
            <person name="Wang S."/>
        </authorList>
    </citation>
    <scope>NUCLEOTIDE SEQUENCE [LARGE SCALE GENOMIC DNA]</scope>
</reference>
<dbReference type="KEGG" id="egl:EGR_10838"/>
<dbReference type="RefSeq" id="XP_024345502.1">
    <property type="nucleotide sequence ID" value="XM_024500087.1"/>
</dbReference>
<sequence length="334" mass="38136">MLHLFKSITHMRTKTYIYLIKGKIYLERKMGKNVENKWCTNKESRWIIPLCTLQCLNGKFVVANDVLLIAKIPIFFINGKCKLFADVAFEPKLLKKDNDCTTVIKMCRYEFSKCDYMAYVTSVTLLCQTLVFSAGGPSIYGLVSLSAKAIAIKALWHSVADITTSDYVNNITHNYSCSSSFAFFYSFDELEREQSRKAEWYGSGPLKSMKKKISCSAACDFDDGVTNAHFTDICFLIGHIKLPAIDVLVDKQEVNWWVSQYEIMEQRVNDVNMKKADANSLNVSADLWMKSSVNWWVSQYEIMEQRVNDVNMKKADANSLNVSADLWMKSSVSN</sequence>
<gene>
    <name evidence="1" type="ORF">EGR_10838</name>
</gene>
<comment type="caution">
    <text evidence="1">The sequence shown here is derived from an EMBL/GenBank/DDBJ whole genome shotgun (WGS) entry which is preliminary data.</text>
</comment>
<dbReference type="EMBL" id="APAU02000280">
    <property type="protein sequence ID" value="EUB54306.1"/>
    <property type="molecule type" value="Genomic_DNA"/>
</dbReference>
<keyword evidence="2" id="KW-1185">Reference proteome</keyword>
<evidence type="ECO:0000313" key="2">
    <source>
        <dbReference type="Proteomes" id="UP000019149"/>
    </source>
</evidence>
<dbReference type="CTD" id="36346553"/>
<dbReference type="AlphaFoldDB" id="W6U1C8"/>
<organism evidence="1 2">
    <name type="scientific">Echinococcus granulosus</name>
    <name type="common">Hydatid tapeworm</name>
    <dbReference type="NCBI Taxonomy" id="6210"/>
    <lineage>
        <taxon>Eukaryota</taxon>
        <taxon>Metazoa</taxon>
        <taxon>Spiralia</taxon>
        <taxon>Lophotrochozoa</taxon>
        <taxon>Platyhelminthes</taxon>
        <taxon>Cestoda</taxon>
        <taxon>Eucestoda</taxon>
        <taxon>Cyclophyllidea</taxon>
        <taxon>Taeniidae</taxon>
        <taxon>Echinococcus</taxon>
        <taxon>Echinococcus granulosus group</taxon>
    </lineage>
</organism>
<protein>
    <submittedName>
        <fullName evidence="1">Uncharacterized protein</fullName>
    </submittedName>
</protein>
<evidence type="ECO:0000313" key="1">
    <source>
        <dbReference type="EMBL" id="EUB54306.1"/>
    </source>
</evidence>
<dbReference type="Proteomes" id="UP000019149">
    <property type="component" value="Unassembled WGS sequence"/>
</dbReference>
<name>W6U1C8_ECHGR</name>
<dbReference type="GeneID" id="36346553"/>